<dbReference type="OrthoDB" id="9811198at2"/>
<dbReference type="AlphaFoldDB" id="A0A1S1MQF1"/>
<accession>A0A1S1MQF1</accession>
<feature type="domain" description="MgtC/SapB/SrpB/YhiD N-terminal" evidence="8">
    <location>
        <begin position="18"/>
        <end position="138"/>
    </location>
</feature>
<dbReference type="PRINTS" id="PR01837">
    <property type="entry name" value="MGTCSAPBPROT"/>
</dbReference>
<evidence type="ECO:0000256" key="5">
    <source>
        <dbReference type="ARBA" id="ARBA00022989"/>
    </source>
</evidence>
<evidence type="ECO:0000313" key="10">
    <source>
        <dbReference type="Proteomes" id="UP000179786"/>
    </source>
</evidence>
<dbReference type="InterPro" id="IPR049177">
    <property type="entry name" value="MgtC_SapB_SrpB_YhiD_N"/>
</dbReference>
<evidence type="ECO:0000256" key="6">
    <source>
        <dbReference type="ARBA" id="ARBA00023136"/>
    </source>
</evidence>
<protein>
    <recommendedName>
        <fullName evidence="7">Protein MgtC</fullName>
    </recommendedName>
</protein>
<keyword evidence="6 7" id="KW-0472">Membrane</keyword>
<comment type="caution">
    <text evidence="9">The sequence shown here is derived from an EMBL/GenBank/DDBJ whole genome shotgun (WGS) entry which is preliminary data.</text>
</comment>
<dbReference type="InterPro" id="IPR003416">
    <property type="entry name" value="MgtC/SapB/SrpB/YhiD_fam"/>
</dbReference>
<sequence>MDLTTLFSIDPLRWPDIGAAILAGAIIGLERQLRGKPVGIRTSALIVLGTYTFIMLSMQVNNDVADPSRIIGQVVTGIGFLGAGVMLSKEGVVVGVTSAAAIWMLAAIGICVAVAGPLIAIKMAVIVVGILYGVDLLESSFTNLTRGVHGKYTGWKTRVKKDAK</sequence>
<keyword evidence="4 7" id="KW-0812">Transmembrane</keyword>
<evidence type="ECO:0000259" key="8">
    <source>
        <dbReference type="Pfam" id="PF02308"/>
    </source>
</evidence>
<proteinExistence type="inferred from homology"/>
<dbReference type="Proteomes" id="UP000179786">
    <property type="component" value="Unassembled WGS sequence"/>
</dbReference>
<evidence type="ECO:0000313" key="9">
    <source>
        <dbReference type="EMBL" id="OHU87189.1"/>
    </source>
</evidence>
<organism evidence="9 10">
    <name type="scientific">Pseudoalteromonas amylolytica</name>
    <dbReference type="NCBI Taxonomy" id="1859457"/>
    <lineage>
        <taxon>Bacteria</taxon>
        <taxon>Pseudomonadati</taxon>
        <taxon>Pseudomonadota</taxon>
        <taxon>Gammaproteobacteria</taxon>
        <taxon>Alteromonadales</taxon>
        <taxon>Pseudoalteromonadaceae</taxon>
        <taxon>Pseudoalteromonas</taxon>
    </lineage>
</organism>
<dbReference type="STRING" id="1859457.BET10_00855"/>
<dbReference type="GO" id="GO:0005886">
    <property type="term" value="C:plasma membrane"/>
    <property type="evidence" value="ECO:0007669"/>
    <property type="project" value="UniProtKB-SubCell"/>
</dbReference>
<evidence type="ECO:0000256" key="1">
    <source>
        <dbReference type="ARBA" id="ARBA00004651"/>
    </source>
</evidence>
<evidence type="ECO:0000256" key="4">
    <source>
        <dbReference type="ARBA" id="ARBA00022692"/>
    </source>
</evidence>
<comment type="subcellular location">
    <subcellularLocation>
        <location evidence="7">Cell inner membrane</location>
        <topology evidence="7">Multi-pass membrane protein</topology>
    </subcellularLocation>
    <subcellularLocation>
        <location evidence="1">Cell membrane</location>
        <topology evidence="1">Multi-pass membrane protein</topology>
    </subcellularLocation>
</comment>
<dbReference type="PANTHER" id="PTHR33778">
    <property type="entry name" value="PROTEIN MGTC"/>
    <property type="match status" value="1"/>
</dbReference>
<evidence type="ECO:0000256" key="2">
    <source>
        <dbReference type="ARBA" id="ARBA00009298"/>
    </source>
</evidence>
<feature type="transmembrane region" description="Helical" evidence="7">
    <location>
        <begin position="100"/>
        <end position="133"/>
    </location>
</feature>
<keyword evidence="7" id="KW-0997">Cell inner membrane</keyword>
<feature type="transmembrane region" description="Helical" evidence="7">
    <location>
        <begin position="38"/>
        <end position="58"/>
    </location>
</feature>
<dbReference type="EMBL" id="MKJU01000035">
    <property type="protein sequence ID" value="OHU87189.1"/>
    <property type="molecule type" value="Genomic_DNA"/>
</dbReference>
<dbReference type="Pfam" id="PF02308">
    <property type="entry name" value="MgtC"/>
    <property type="match status" value="1"/>
</dbReference>
<keyword evidence="3" id="KW-1003">Cell membrane</keyword>
<gene>
    <name evidence="9" type="ORF">BET10_00855</name>
</gene>
<name>A0A1S1MQF1_9GAMM</name>
<keyword evidence="5 7" id="KW-1133">Transmembrane helix</keyword>
<comment type="similarity">
    <text evidence="2 7">Belongs to the MgtC/SapB family.</text>
</comment>
<dbReference type="PANTHER" id="PTHR33778:SF1">
    <property type="entry name" value="MAGNESIUM TRANSPORTER YHID-RELATED"/>
    <property type="match status" value="1"/>
</dbReference>
<keyword evidence="10" id="KW-1185">Reference proteome</keyword>
<evidence type="ECO:0000256" key="7">
    <source>
        <dbReference type="RuleBase" id="RU365041"/>
    </source>
</evidence>
<feature type="transmembrane region" description="Helical" evidence="7">
    <location>
        <begin position="70"/>
        <end position="88"/>
    </location>
</feature>
<evidence type="ECO:0000256" key="3">
    <source>
        <dbReference type="ARBA" id="ARBA00022475"/>
    </source>
</evidence>
<dbReference type="RefSeq" id="WP_070987730.1">
    <property type="nucleotide sequence ID" value="NZ_MKJU01000035.1"/>
</dbReference>
<reference evidence="9 10" key="1">
    <citation type="submission" date="2016-09" db="EMBL/GenBank/DDBJ databases">
        <title>Pseudoalteromonas amylolytica sp. nov., isolated from the surface seawater.</title>
        <authorList>
            <person name="Wu Y.-H."/>
            <person name="Cheng H."/>
            <person name="Jin X.-B."/>
            <person name="Wang C.-S."/>
            <person name="Xu X.-W."/>
        </authorList>
    </citation>
    <scope>NUCLEOTIDE SEQUENCE [LARGE SCALE GENOMIC DNA]</scope>
    <source>
        <strain evidence="9 10">JW1</strain>
    </source>
</reference>